<evidence type="ECO:0000259" key="4">
    <source>
        <dbReference type="PROSITE" id="PS51000"/>
    </source>
</evidence>
<sequence>MLREKRRRQIYEMLMEDGEVQTSQLCRKFQVSDMTIRRDLEYLAGGKNVSRTHGGAVFLGQAKEDMEFKGATEQAKEMIARKAFELIGATQRIFIDSGTTTTLLAKNLPMGSRNIVVTNNLKIVDQVSDRPYISVLIIGGSLRIQTLSCYGAQTEEQIGRYRVDIAFLGATTVGEDGYFYDGYPPEAGVKQSIIKSAMETYVLVDSSKFNQYSLISYSHIKDVTGVITDSNISPETKERLQKMGANLIVADL</sequence>
<keyword evidence="6" id="KW-1185">Reference proteome</keyword>
<dbReference type="KEGG" id="qdo:H9Q78_10665"/>
<dbReference type="SMART" id="SM00420">
    <property type="entry name" value="HTH_DEOR"/>
    <property type="match status" value="1"/>
</dbReference>
<dbReference type="PANTHER" id="PTHR30363">
    <property type="entry name" value="HTH-TYPE TRANSCRIPTIONAL REGULATOR SRLR-RELATED"/>
    <property type="match status" value="1"/>
</dbReference>
<reference evidence="5 6" key="1">
    <citation type="submission" date="2020-08" db="EMBL/GenBank/DDBJ databases">
        <authorList>
            <person name="Liu C."/>
            <person name="Sun Q."/>
        </authorList>
    </citation>
    <scope>NUCLEOTIDE SEQUENCE [LARGE SCALE GENOMIC DNA]</scope>
    <source>
        <strain evidence="5 6">NSJ-38</strain>
    </source>
</reference>
<dbReference type="GO" id="GO:0003700">
    <property type="term" value="F:DNA-binding transcription factor activity"/>
    <property type="evidence" value="ECO:0007669"/>
    <property type="project" value="InterPro"/>
</dbReference>
<dbReference type="AlphaFoldDB" id="A0A7G9G272"/>
<dbReference type="InterPro" id="IPR014036">
    <property type="entry name" value="DeoR-like_C"/>
</dbReference>
<keyword evidence="1" id="KW-0805">Transcription regulation</keyword>
<proteinExistence type="predicted"/>
<dbReference type="InterPro" id="IPR036390">
    <property type="entry name" value="WH_DNA-bd_sf"/>
</dbReference>
<dbReference type="PROSITE" id="PS51000">
    <property type="entry name" value="HTH_DEOR_2"/>
    <property type="match status" value="1"/>
</dbReference>
<dbReference type="Pfam" id="PF08220">
    <property type="entry name" value="HTH_DeoR"/>
    <property type="match status" value="1"/>
</dbReference>
<protein>
    <submittedName>
        <fullName evidence="5">DeoR/GlpR transcriptional regulator</fullName>
    </submittedName>
</protein>
<evidence type="ECO:0000313" key="5">
    <source>
        <dbReference type="EMBL" id="QNM04904.1"/>
    </source>
</evidence>
<evidence type="ECO:0000256" key="3">
    <source>
        <dbReference type="ARBA" id="ARBA00023163"/>
    </source>
</evidence>
<dbReference type="Gene3D" id="3.40.50.1360">
    <property type="match status" value="1"/>
</dbReference>
<gene>
    <name evidence="5" type="ORF">H9Q78_10665</name>
</gene>
<dbReference type="Proteomes" id="UP000515823">
    <property type="component" value="Chromosome"/>
</dbReference>
<keyword evidence="2" id="KW-0238">DNA-binding</keyword>
<dbReference type="PROSITE" id="PS00894">
    <property type="entry name" value="HTH_DEOR_1"/>
    <property type="match status" value="1"/>
</dbReference>
<name>A0A7G9G272_9FIRM</name>
<evidence type="ECO:0000313" key="6">
    <source>
        <dbReference type="Proteomes" id="UP000515823"/>
    </source>
</evidence>
<evidence type="ECO:0000256" key="1">
    <source>
        <dbReference type="ARBA" id="ARBA00023015"/>
    </source>
</evidence>
<dbReference type="PANTHER" id="PTHR30363:SF44">
    <property type="entry name" value="AGA OPERON TRANSCRIPTIONAL REPRESSOR-RELATED"/>
    <property type="match status" value="1"/>
</dbReference>
<dbReference type="SUPFAM" id="SSF46785">
    <property type="entry name" value="Winged helix' DNA-binding domain"/>
    <property type="match status" value="1"/>
</dbReference>
<dbReference type="SUPFAM" id="SSF100950">
    <property type="entry name" value="NagB/RpiA/CoA transferase-like"/>
    <property type="match status" value="1"/>
</dbReference>
<dbReference type="PRINTS" id="PR00037">
    <property type="entry name" value="HTHLACR"/>
</dbReference>
<accession>A0A7G9G272</accession>
<dbReference type="SMART" id="SM01134">
    <property type="entry name" value="DeoRC"/>
    <property type="match status" value="1"/>
</dbReference>
<dbReference type="RefSeq" id="WP_231061810.1">
    <property type="nucleotide sequence ID" value="NZ_CP060634.1"/>
</dbReference>
<dbReference type="InterPro" id="IPR018356">
    <property type="entry name" value="Tscrpt_reg_HTH_DeoR_CS"/>
</dbReference>
<dbReference type="InterPro" id="IPR050313">
    <property type="entry name" value="Carb_Metab_HTH_regulators"/>
</dbReference>
<dbReference type="GO" id="GO:0003677">
    <property type="term" value="F:DNA binding"/>
    <property type="evidence" value="ECO:0007669"/>
    <property type="project" value="UniProtKB-KW"/>
</dbReference>
<organism evidence="5 6">
    <name type="scientific">Qiania dongpingensis</name>
    <dbReference type="NCBI Taxonomy" id="2763669"/>
    <lineage>
        <taxon>Bacteria</taxon>
        <taxon>Bacillati</taxon>
        <taxon>Bacillota</taxon>
        <taxon>Clostridia</taxon>
        <taxon>Lachnospirales</taxon>
        <taxon>Lachnospiraceae</taxon>
        <taxon>Qiania</taxon>
    </lineage>
</organism>
<dbReference type="Pfam" id="PF00455">
    <property type="entry name" value="DeoRC"/>
    <property type="match status" value="1"/>
</dbReference>
<dbReference type="InterPro" id="IPR001034">
    <property type="entry name" value="DeoR_HTH"/>
</dbReference>
<feature type="domain" description="HTH deoR-type" evidence="4">
    <location>
        <begin position="3"/>
        <end position="58"/>
    </location>
</feature>
<dbReference type="InterPro" id="IPR036388">
    <property type="entry name" value="WH-like_DNA-bd_sf"/>
</dbReference>
<keyword evidence="3" id="KW-0804">Transcription</keyword>
<dbReference type="InterPro" id="IPR037171">
    <property type="entry name" value="NagB/RpiA_transferase-like"/>
</dbReference>
<evidence type="ECO:0000256" key="2">
    <source>
        <dbReference type="ARBA" id="ARBA00023125"/>
    </source>
</evidence>
<dbReference type="Gene3D" id="1.10.10.10">
    <property type="entry name" value="Winged helix-like DNA-binding domain superfamily/Winged helix DNA-binding domain"/>
    <property type="match status" value="1"/>
</dbReference>
<dbReference type="EMBL" id="CP060634">
    <property type="protein sequence ID" value="QNM04904.1"/>
    <property type="molecule type" value="Genomic_DNA"/>
</dbReference>